<dbReference type="EMBL" id="GAMD01002250">
    <property type="protein sequence ID" value="JAA99340.1"/>
    <property type="molecule type" value="mRNA"/>
</dbReference>
<reference evidence="1" key="1">
    <citation type="submission" date="2013-07" db="EMBL/GenBank/DDBJ databases">
        <title>Transcriptome sequencing and developmental regulation of gene expression in Anopheles aquasalis.</title>
        <authorList>
            <consortium name="Brazilian Malaria Network (MCT/CNPq/MS/SCTIE/DECIT/PRONEX 555648/2009-5) and Research Network on Bioactive Molecules from Arthropod Vectors (NAP-MOBIARVE"/>
            <consortium name="University of Sao Paulo)"/>
            <person name="Marinotti O."/>
            <person name="Ribeiro J.M.C."/>
            <person name="Costa-da-Silva A.L."/>
            <person name="Silva M.C.P."/>
            <person name="Lopes A.R."/>
            <person name="Barros M.S."/>
            <person name="Sa-Nunes A."/>
            <person name="Konjin B.B."/>
            <person name="Carvalho E."/>
            <person name="Suesdek L."/>
            <person name="Silva-Neto M.A.C."/>
            <person name="Capurro M.L."/>
        </authorList>
    </citation>
    <scope>NUCLEOTIDE SEQUENCE</scope>
    <source>
        <tissue evidence="1">Whole body</tissue>
    </source>
</reference>
<protein>
    <submittedName>
        <fullName evidence="1">Uncharacterized protein</fullName>
    </submittedName>
</protein>
<proteinExistence type="evidence at transcript level"/>
<dbReference type="AlphaFoldDB" id="T1DP51"/>
<sequence>MQSVTEAWKRWMRLEWSTKITPIFLFLPDCSPHRYSDDVFKRPCTSVAPTSGIRCTFECGSNQTLLDPRSRSFAFLKLNVNC</sequence>
<name>T1DP51_ANOAQ</name>
<organism evidence="1">
    <name type="scientific">Anopheles aquasalis</name>
    <name type="common">Malaria mosquito</name>
    <dbReference type="NCBI Taxonomy" id="42839"/>
    <lineage>
        <taxon>Eukaryota</taxon>
        <taxon>Metazoa</taxon>
        <taxon>Ecdysozoa</taxon>
        <taxon>Arthropoda</taxon>
        <taxon>Hexapoda</taxon>
        <taxon>Insecta</taxon>
        <taxon>Pterygota</taxon>
        <taxon>Neoptera</taxon>
        <taxon>Endopterygota</taxon>
        <taxon>Diptera</taxon>
        <taxon>Nematocera</taxon>
        <taxon>Culicoidea</taxon>
        <taxon>Culicidae</taxon>
        <taxon>Anophelinae</taxon>
        <taxon>Anopheles</taxon>
    </lineage>
</organism>
<accession>T1DP51</accession>
<evidence type="ECO:0000313" key="1">
    <source>
        <dbReference type="EMBL" id="JAA99340.1"/>
    </source>
</evidence>